<sequence>MKILALSTAEPGCSLAVTDNDQLVCETYWHSRLTHSRRLLSMAGDLFPDQAGCEISEVDAFVAAKGPGSFTGLRIGISAVLGLSTALSKPAAGVSSLDGIACRFSQVDVPVCAMMDARRGQVYCAVFRFEHGRLKEKTDDTVCSPKQAISMVSGKDAVFAGSGARVYETKIQETFKGRARMAPPFMDAVSAAALAWAARTTPDFFQNPANTLVPDYLRSEGADAPRGFA</sequence>
<proteinExistence type="predicted"/>
<dbReference type="Proteomes" id="UP000706172">
    <property type="component" value="Unassembled WGS sequence"/>
</dbReference>
<organism evidence="2 3">
    <name type="scientific">Desulfotignum balticum</name>
    <dbReference type="NCBI Taxonomy" id="115781"/>
    <lineage>
        <taxon>Bacteria</taxon>
        <taxon>Pseudomonadati</taxon>
        <taxon>Thermodesulfobacteriota</taxon>
        <taxon>Desulfobacteria</taxon>
        <taxon>Desulfobacterales</taxon>
        <taxon>Desulfobacteraceae</taxon>
        <taxon>Desulfotignum</taxon>
    </lineage>
</organism>
<dbReference type="CDD" id="cd24032">
    <property type="entry name" value="ASKHA_NBD_TsaB"/>
    <property type="match status" value="1"/>
</dbReference>
<dbReference type="InterPro" id="IPR022496">
    <property type="entry name" value="T6A_TsaB"/>
</dbReference>
<evidence type="ECO:0000313" key="3">
    <source>
        <dbReference type="Proteomes" id="UP000706172"/>
    </source>
</evidence>
<dbReference type="NCBIfam" id="TIGR03725">
    <property type="entry name" value="T6A_YeaZ"/>
    <property type="match status" value="1"/>
</dbReference>
<feature type="domain" description="Gcp-like" evidence="1">
    <location>
        <begin position="34"/>
        <end position="223"/>
    </location>
</feature>
<dbReference type="InterPro" id="IPR043129">
    <property type="entry name" value="ATPase_NBD"/>
</dbReference>
<accession>A0A931G7U4</accession>
<reference evidence="2" key="1">
    <citation type="submission" date="2020-07" db="EMBL/GenBank/DDBJ databases">
        <title>Severe corrosion of carbon steel in oil field produced water can be linked to methanogenic archaea containing a special type of NiFe hydrogenase.</title>
        <authorList>
            <person name="Lahme S."/>
            <person name="Mand J."/>
            <person name="Longwell J."/>
            <person name="Smith R."/>
            <person name="Enning D."/>
        </authorList>
    </citation>
    <scope>NUCLEOTIDE SEQUENCE</scope>
    <source>
        <strain evidence="2">MIC098Bin6</strain>
    </source>
</reference>
<evidence type="ECO:0000313" key="2">
    <source>
        <dbReference type="EMBL" id="MBG0779731.1"/>
    </source>
</evidence>
<comment type="caution">
    <text evidence="2">The sequence shown here is derived from an EMBL/GenBank/DDBJ whole genome shotgun (WGS) entry which is preliminary data.</text>
</comment>
<dbReference type="GO" id="GO:0002949">
    <property type="term" value="P:tRNA threonylcarbamoyladenosine modification"/>
    <property type="evidence" value="ECO:0007669"/>
    <property type="project" value="InterPro"/>
</dbReference>
<gene>
    <name evidence="2" type="primary">tsaB</name>
    <name evidence="2" type="ORF">H0S81_07375</name>
</gene>
<dbReference type="EMBL" id="JACCQK010000422">
    <property type="protein sequence ID" value="MBG0779731.1"/>
    <property type="molecule type" value="Genomic_DNA"/>
</dbReference>
<dbReference type="InterPro" id="IPR000905">
    <property type="entry name" value="Gcp-like_dom"/>
</dbReference>
<dbReference type="AlphaFoldDB" id="A0A931G7U4"/>
<dbReference type="SUPFAM" id="SSF53067">
    <property type="entry name" value="Actin-like ATPase domain"/>
    <property type="match status" value="2"/>
</dbReference>
<name>A0A931G7U4_9BACT</name>
<dbReference type="Gene3D" id="3.30.420.40">
    <property type="match status" value="2"/>
</dbReference>
<evidence type="ECO:0000259" key="1">
    <source>
        <dbReference type="Pfam" id="PF00814"/>
    </source>
</evidence>
<protein>
    <submittedName>
        <fullName evidence="2">tRNA (Adenosine(37)-N6)-threonylcarbamoyltransferase complex dimerization subunit type 1 TsaB</fullName>
    </submittedName>
</protein>
<dbReference type="Pfam" id="PF00814">
    <property type="entry name" value="TsaD"/>
    <property type="match status" value="1"/>
</dbReference>